<evidence type="ECO:0000313" key="8">
    <source>
        <dbReference type="EMBL" id="SFG20748.1"/>
    </source>
</evidence>
<comment type="catalytic activity">
    <reaction evidence="5">
        <text>L-methionyl-tRNA(fMet) + (6R)-10-formyltetrahydrofolate = N-formyl-L-methionyl-tRNA(fMet) + (6S)-5,6,7,8-tetrahydrofolate + H(+)</text>
        <dbReference type="Rhea" id="RHEA:24380"/>
        <dbReference type="Rhea" id="RHEA-COMP:9952"/>
        <dbReference type="Rhea" id="RHEA-COMP:9953"/>
        <dbReference type="ChEBI" id="CHEBI:15378"/>
        <dbReference type="ChEBI" id="CHEBI:57453"/>
        <dbReference type="ChEBI" id="CHEBI:78530"/>
        <dbReference type="ChEBI" id="CHEBI:78844"/>
        <dbReference type="ChEBI" id="CHEBI:195366"/>
        <dbReference type="EC" id="2.1.2.9"/>
    </reaction>
</comment>
<dbReference type="InterPro" id="IPR036477">
    <property type="entry name" value="Formyl_transf_N_sf"/>
</dbReference>
<sequence>MTSIVFMGTPKFSAPILEGLIREGYDVKAVVTQPDRYVGRKHVLTASPVKETAVRHGIEVLQPEKISGSAEMDRIIELKPDLIVTAAFGQFLPNKLIEAAKVAAINVHGSLLPKYRGGAPVQYAIMNGDSETGVTIIYMVKKMDAGAMLAQAKMPIEENDDTATVFQKMSILGRDTLLETIPKILDGTIKPIAQNEERVVFSPTIKPEEEELSLESTARELDWKIRALRPTPGAYFADFLGKRTKLWDISVLDEKTAFASGTVVEAGKHVLKMAAADGTVYRINELQPAGKPKMKATDYLNGIGKGLEAGQKVIV</sequence>
<dbReference type="RefSeq" id="WP_046922533.1">
    <property type="nucleotide sequence ID" value="NZ_AYYL01000002.1"/>
</dbReference>
<evidence type="ECO:0000313" key="9">
    <source>
        <dbReference type="Proteomes" id="UP000182635"/>
    </source>
</evidence>
<dbReference type="FunFam" id="3.40.50.170:FF:000004">
    <property type="entry name" value="Methionyl-tRNA formyltransferase"/>
    <property type="match status" value="1"/>
</dbReference>
<dbReference type="AlphaFoldDB" id="A0A1I2PXI4"/>
<dbReference type="Proteomes" id="UP000182635">
    <property type="component" value="Unassembled WGS sequence"/>
</dbReference>
<keyword evidence="3 5" id="KW-0808">Transferase</keyword>
<dbReference type="SUPFAM" id="SSF53328">
    <property type="entry name" value="Formyltransferase"/>
    <property type="match status" value="1"/>
</dbReference>
<keyword evidence="4 5" id="KW-0648">Protein biosynthesis</keyword>
<dbReference type="CDD" id="cd08704">
    <property type="entry name" value="Met_tRNA_FMT_C"/>
    <property type="match status" value="1"/>
</dbReference>
<evidence type="ECO:0000256" key="1">
    <source>
        <dbReference type="ARBA" id="ARBA00010699"/>
    </source>
</evidence>
<dbReference type="HAMAP" id="MF_00182">
    <property type="entry name" value="Formyl_trans"/>
    <property type="match status" value="1"/>
</dbReference>
<accession>A0A1I2PXI4</accession>
<dbReference type="PROSITE" id="PS00373">
    <property type="entry name" value="GART"/>
    <property type="match status" value="1"/>
</dbReference>
<evidence type="ECO:0000256" key="2">
    <source>
        <dbReference type="ARBA" id="ARBA00012261"/>
    </source>
</evidence>
<dbReference type="SUPFAM" id="SSF50486">
    <property type="entry name" value="FMT C-terminal domain-like"/>
    <property type="match status" value="1"/>
</dbReference>
<dbReference type="InterPro" id="IPR044135">
    <property type="entry name" value="Met-tRNA-FMT_C"/>
</dbReference>
<evidence type="ECO:0000259" key="6">
    <source>
        <dbReference type="Pfam" id="PF00551"/>
    </source>
</evidence>
<dbReference type="NCBIfam" id="TIGR00460">
    <property type="entry name" value="fmt"/>
    <property type="match status" value="1"/>
</dbReference>
<organism evidence="8 9">
    <name type="scientific">Ligilactobacillus ruminis DSM 20403 = NBRC 102161</name>
    <dbReference type="NCBI Taxonomy" id="1423798"/>
    <lineage>
        <taxon>Bacteria</taxon>
        <taxon>Bacillati</taxon>
        <taxon>Bacillota</taxon>
        <taxon>Bacilli</taxon>
        <taxon>Lactobacillales</taxon>
        <taxon>Lactobacillaceae</taxon>
        <taxon>Ligilactobacillus</taxon>
    </lineage>
</organism>
<evidence type="ECO:0000256" key="5">
    <source>
        <dbReference type="HAMAP-Rule" id="MF_00182"/>
    </source>
</evidence>
<protein>
    <recommendedName>
        <fullName evidence="2 5">Methionyl-tRNA formyltransferase</fullName>
        <ecNumber evidence="2 5">2.1.2.9</ecNumber>
    </recommendedName>
</protein>
<dbReference type="PANTHER" id="PTHR11138:SF5">
    <property type="entry name" value="METHIONYL-TRNA FORMYLTRANSFERASE, MITOCHONDRIAL"/>
    <property type="match status" value="1"/>
</dbReference>
<dbReference type="Gene3D" id="3.40.50.12230">
    <property type="match status" value="1"/>
</dbReference>
<dbReference type="PANTHER" id="PTHR11138">
    <property type="entry name" value="METHIONYL-TRNA FORMYLTRANSFERASE"/>
    <property type="match status" value="1"/>
</dbReference>
<dbReference type="Pfam" id="PF00551">
    <property type="entry name" value="Formyl_trans_N"/>
    <property type="match status" value="1"/>
</dbReference>
<dbReference type="InterPro" id="IPR001555">
    <property type="entry name" value="GART_AS"/>
</dbReference>
<dbReference type="GO" id="GO:0005829">
    <property type="term" value="C:cytosol"/>
    <property type="evidence" value="ECO:0007669"/>
    <property type="project" value="TreeGrafter"/>
</dbReference>
<evidence type="ECO:0000259" key="7">
    <source>
        <dbReference type="Pfam" id="PF02911"/>
    </source>
</evidence>
<dbReference type="EMBL" id="FOPI01000005">
    <property type="protein sequence ID" value="SFG20748.1"/>
    <property type="molecule type" value="Genomic_DNA"/>
</dbReference>
<comment type="function">
    <text evidence="5">Attaches a formyl group to the free amino group of methionyl-tRNA(fMet). The formyl group appears to play a dual role in the initiator identity of N-formylmethionyl-tRNA by promoting its recognition by IF2 and preventing the misappropriation of this tRNA by the elongation apparatus.</text>
</comment>
<dbReference type="EC" id="2.1.2.9" evidence="2 5"/>
<dbReference type="GO" id="GO:0004479">
    <property type="term" value="F:methionyl-tRNA formyltransferase activity"/>
    <property type="evidence" value="ECO:0007669"/>
    <property type="project" value="UniProtKB-UniRule"/>
</dbReference>
<dbReference type="InterPro" id="IPR041711">
    <property type="entry name" value="Met-tRNA-FMT_N"/>
</dbReference>
<dbReference type="CDD" id="cd08646">
    <property type="entry name" value="FMT_core_Met-tRNA-FMT_N"/>
    <property type="match status" value="1"/>
</dbReference>
<proteinExistence type="inferred from homology"/>
<evidence type="ECO:0000256" key="4">
    <source>
        <dbReference type="ARBA" id="ARBA00022917"/>
    </source>
</evidence>
<gene>
    <name evidence="5" type="primary">fmt</name>
    <name evidence="8" type="ORF">SAMN02910432_00365</name>
</gene>
<name>A0A1I2PXI4_9LACO</name>
<comment type="similarity">
    <text evidence="1 5">Belongs to the Fmt family.</text>
</comment>
<evidence type="ECO:0000256" key="3">
    <source>
        <dbReference type="ARBA" id="ARBA00022679"/>
    </source>
</evidence>
<feature type="domain" description="Formyl transferase C-terminal" evidence="7">
    <location>
        <begin position="205"/>
        <end position="303"/>
    </location>
</feature>
<reference evidence="9" key="1">
    <citation type="submission" date="2016-10" db="EMBL/GenBank/DDBJ databases">
        <authorList>
            <person name="Varghese N."/>
            <person name="Submissions S."/>
        </authorList>
    </citation>
    <scope>NUCLEOTIDE SEQUENCE [LARGE SCALE GENOMIC DNA]</scope>
    <source>
        <strain evidence="9">DSM 20403</strain>
    </source>
</reference>
<dbReference type="InterPro" id="IPR011034">
    <property type="entry name" value="Formyl_transferase-like_C_sf"/>
</dbReference>
<dbReference type="InterPro" id="IPR005794">
    <property type="entry name" value="Fmt"/>
</dbReference>
<dbReference type="InterPro" id="IPR002376">
    <property type="entry name" value="Formyl_transf_N"/>
</dbReference>
<dbReference type="Pfam" id="PF02911">
    <property type="entry name" value="Formyl_trans_C"/>
    <property type="match status" value="1"/>
</dbReference>
<feature type="binding site" evidence="5">
    <location>
        <begin position="110"/>
        <end position="113"/>
    </location>
    <ligand>
        <name>(6S)-5,6,7,8-tetrahydrofolate</name>
        <dbReference type="ChEBI" id="CHEBI:57453"/>
    </ligand>
</feature>
<dbReference type="InterPro" id="IPR005793">
    <property type="entry name" value="Formyl_trans_C"/>
</dbReference>
<feature type="domain" description="Formyl transferase N-terminal" evidence="6">
    <location>
        <begin position="4"/>
        <end position="179"/>
    </location>
</feature>
<dbReference type="OrthoDB" id="9802815at2"/>